<reference evidence="2" key="1">
    <citation type="journal article" date="2019" name="Sci. Rep.">
        <title>Draft genome of Tanacetum cinerariifolium, the natural source of mosquito coil.</title>
        <authorList>
            <person name="Yamashiro T."/>
            <person name="Shiraishi A."/>
            <person name="Satake H."/>
            <person name="Nakayama K."/>
        </authorList>
    </citation>
    <scope>NUCLEOTIDE SEQUENCE</scope>
</reference>
<dbReference type="GO" id="GO:0005975">
    <property type="term" value="P:carbohydrate metabolic process"/>
    <property type="evidence" value="ECO:0007669"/>
    <property type="project" value="InterPro"/>
</dbReference>
<name>A0A699HNL3_TANCI</name>
<dbReference type="Gene3D" id="2.60.40.1760">
    <property type="entry name" value="glycosyl hydrolase (family 31)"/>
    <property type="match status" value="1"/>
</dbReference>
<accession>A0A699HNL3</accession>
<evidence type="ECO:0000256" key="1">
    <source>
        <dbReference type="SAM" id="MobiDB-lite"/>
    </source>
</evidence>
<sequence length="199" mass="22214">MPDTEPEIHIKGGSKIFSDRITIERLLFAIEDGLVRGAEHPPAPTGSVPAKCTSSAPIGNGYRLVSVAKTTDGALVGQLKVNGMNGIYGPDIPLLQLYVKHETNDRLRVHITDAKQQRWEVPYNLLPRQQPTPMLSKQTKIQTTEFAGNELVFTYIANPFSFSVKRTNMAKITKKRPKPDKNEHEIVKSIKKPDPKTFL</sequence>
<proteinExistence type="predicted"/>
<dbReference type="GO" id="GO:0030246">
    <property type="term" value="F:carbohydrate binding"/>
    <property type="evidence" value="ECO:0007669"/>
    <property type="project" value="InterPro"/>
</dbReference>
<dbReference type="AlphaFoldDB" id="A0A699HNL3"/>
<dbReference type="EMBL" id="BKCJ010182869">
    <property type="protein sequence ID" value="GEY48950.1"/>
    <property type="molecule type" value="Genomic_DNA"/>
</dbReference>
<dbReference type="InterPro" id="IPR011013">
    <property type="entry name" value="Gal_mutarotase_sf_dom"/>
</dbReference>
<gene>
    <name evidence="2" type="ORF">Tci_420924</name>
</gene>
<comment type="caution">
    <text evidence="2">The sequence shown here is derived from an EMBL/GenBank/DDBJ whole genome shotgun (WGS) entry which is preliminary data.</text>
</comment>
<dbReference type="GO" id="GO:0003824">
    <property type="term" value="F:catalytic activity"/>
    <property type="evidence" value="ECO:0007669"/>
    <property type="project" value="InterPro"/>
</dbReference>
<protein>
    <submittedName>
        <fullName evidence="2">Alpha-xylosidase 1-like</fullName>
    </submittedName>
</protein>
<feature type="region of interest" description="Disordered" evidence="1">
    <location>
        <begin position="173"/>
        <end position="199"/>
    </location>
</feature>
<evidence type="ECO:0000313" key="2">
    <source>
        <dbReference type="EMBL" id="GEY48950.1"/>
    </source>
</evidence>
<feature type="non-terminal residue" evidence="2">
    <location>
        <position position="199"/>
    </location>
</feature>
<organism evidence="2">
    <name type="scientific">Tanacetum cinerariifolium</name>
    <name type="common">Dalmatian daisy</name>
    <name type="synonym">Chrysanthemum cinerariifolium</name>
    <dbReference type="NCBI Taxonomy" id="118510"/>
    <lineage>
        <taxon>Eukaryota</taxon>
        <taxon>Viridiplantae</taxon>
        <taxon>Streptophyta</taxon>
        <taxon>Embryophyta</taxon>
        <taxon>Tracheophyta</taxon>
        <taxon>Spermatophyta</taxon>
        <taxon>Magnoliopsida</taxon>
        <taxon>eudicotyledons</taxon>
        <taxon>Gunneridae</taxon>
        <taxon>Pentapetalae</taxon>
        <taxon>asterids</taxon>
        <taxon>campanulids</taxon>
        <taxon>Asterales</taxon>
        <taxon>Asteraceae</taxon>
        <taxon>Asteroideae</taxon>
        <taxon>Anthemideae</taxon>
        <taxon>Anthemidinae</taxon>
        <taxon>Tanacetum</taxon>
    </lineage>
</organism>
<feature type="compositionally biased region" description="Basic and acidic residues" evidence="1">
    <location>
        <begin position="179"/>
        <end position="199"/>
    </location>
</feature>
<dbReference type="SUPFAM" id="SSF74650">
    <property type="entry name" value="Galactose mutarotase-like"/>
    <property type="match status" value="1"/>
</dbReference>